<evidence type="ECO:0000313" key="4">
    <source>
        <dbReference type="Proteomes" id="UP000031523"/>
    </source>
</evidence>
<dbReference type="CDD" id="cd03788">
    <property type="entry name" value="GT20_TPS"/>
    <property type="match status" value="1"/>
</dbReference>
<dbReference type="Proteomes" id="UP000031523">
    <property type="component" value="Chromosome"/>
</dbReference>
<dbReference type="PANTHER" id="PTHR10788:SF106">
    <property type="entry name" value="BCDNA.GH08860"/>
    <property type="match status" value="1"/>
</dbReference>
<sequence>MDGDIRAPGGPRNTAPAGGPVTHHCRPESMRGWAPAGDRGEARRRWRGRMARQSPAVLVATKPAPVVHERVDERVVPRLSVSTGSVVGDMASRLRTTVVASAASEEDRALAERSPDGVTVRAAGGQEIRVRLVRHAPETLSTERYGLTTEVLWHTMHNLWDRWSAPSFDRASRRAWESLHALNQDITEALLAQSPGAGSGYLIHDYQLGMVPARLRRADPTARVLFFHHIAWPGPEGLALLPRQFADDLLRGMLGADVVCFFARRWCRNFLRCVEDLVPGARVDHDAGTVRLGGREVRVAAEPLSYSPDALKGLPRSWPKELDAWVGERPLVVHSGRTDPIKNAHRAVAAFRIAAEHPAAADARLLLRINPHRLHIGANAAYLRMTEEAVAEANRHFGEERVRLLTGNDRGLTFGALARADAVVLNSTADGQNLTAFEAIAMGAREPVLVVSHTCGAGEVLGDGALRVHPHDLVDQADALVEALTMTPSRRTAASRVLHEAAARFALPHWTERQLGLLGIDMPESARAAVPAAGRAHDA</sequence>
<dbReference type="Pfam" id="PF00982">
    <property type="entry name" value="Glyco_transf_20"/>
    <property type="match status" value="1"/>
</dbReference>
<accession>A0A0B5ES56</accession>
<dbReference type="GO" id="GO:0005992">
    <property type="term" value="P:trehalose biosynthetic process"/>
    <property type="evidence" value="ECO:0007669"/>
    <property type="project" value="InterPro"/>
</dbReference>
<comment type="similarity">
    <text evidence="1">Belongs to the glycosyltransferase 20 family.</text>
</comment>
<proteinExistence type="inferred from homology"/>
<dbReference type="SUPFAM" id="SSF53756">
    <property type="entry name" value="UDP-Glycosyltransferase/glycogen phosphorylase"/>
    <property type="match status" value="1"/>
</dbReference>
<protein>
    <submittedName>
        <fullName evidence="3">SalC</fullName>
    </submittedName>
</protein>
<dbReference type="KEGG" id="sals:SLNWT_0581"/>
<evidence type="ECO:0000256" key="1">
    <source>
        <dbReference type="ARBA" id="ARBA00008799"/>
    </source>
</evidence>
<dbReference type="PANTHER" id="PTHR10788">
    <property type="entry name" value="TREHALOSE-6-PHOSPHATE SYNTHASE"/>
    <property type="match status" value="1"/>
</dbReference>
<reference evidence="3 4" key="1">
    <citation type="submission" date="2015-01" db="EMBL/GenBank/DDBJ databases">
        <title>Enhanced salinomycin production by adjusting the supply of polyketide extender units in Streptomyce albus DSM 41398.</title>
        <authorList>
            <person name="Lu C."/>
        </authorList>
    </citation>
    <scope>NUCLEOTIDE SEQUENCE [LARGE SCALE GENOMIC DNA]</scope>
    <source>
        <strain evidence="4">ATCC 21838 / DSM 41398 / FERM P-419 / JCM 4703 / NBRC 107858</strain>
    </source>
</reference>
<organism evidence="3 4">
    <name type="scientific">Streptomyces albus (strain ATCC 21838 / DSM 41398 / FERM P-419 / JCM 4703 / NBRC 107858)</name>
    <dbReference type="NCBI Taxonomy" id="1081613"/>
    <lineage>
        <taxon>Bacteria</taxon>
        <taxon>Bacillati</taxon>
        <taxon>Actinomycetota</taxon>
        <taxon>Actinomycetes</taxon>
        <taxon>Kitasatosporales</taxon>
        <taxon>Streptomycetaceae</taxon>
        <taxon>Streptomyces</taxon>
    </lineage>
</organism>
<dbReference type="EMBL" id="CP010519">
    <property type="protein sequence ID" value="AJE80957.1"/>
    <property type="molecule type" value="Genomic_DNA"/>
</dbReference>
<name>A0A0B5ES56_STRA4</name>
<evidence type="ECO:0000256" key="2">
    <source>
        <dbReference type="SAM" id="MobiDB-lite"/>
    </source>
</evidence>
<gene>
    <name evidence="3" type="ORF">SLNWT_0581</name>
</gene>
<dbReference type="InterPro" id="IPR001830">
    <property type="entry name" value="Glyco_trans_20"/>
</dbReference>
<evidence type="ECO:0000313" key="3">
    <source>
        <dbReference type="EMBL" id="AJE80957.1"/>
    </source>
</evidence>
<dbReference type="GO" id="GO:0003825">
    <property type="term" value="F:alpha,alpha-trehalose-phosphate synthase (UDP-forming) activity"/>
    <property type="evidence" value="ECO:0007669"/>
    <property type="project" value="TreeGrafter"/>
</dbReference>
<keyword evidence="4" id="KW-1185">Reference proteome</keyword>
<feature type="region of interest" description="Disordered" evidence="2">
    <location>
        <begin position="1"/>
        <end position="40"/>
    </location>
</feature>
<dbReference type="Gene3D" id="3.40.50.2000">
    <property type="entry name" value="Glycogen Phosphorylase B"/>
    <property type="match status" value="2"/>
</dbReference>
<dbReference type="AlphaFoldDB" id="A0A0B5ES56"/>